<evidence type="ECO:0000313" key="2">
    <source>
        <dbReference type="Proteomes" id="UP001264980"/>
    </source>
</evidence>
<comment type="caution">
    <text evidence="1">The sequence shown here is derived from an EMBL/GenBank/DDBJ whole genome shotgun (WGS) entry which is preliminary data.</text>
</comment>
<name>A0ABU1QU30_9BACT</name>
<dbReference type="Proteomes" id="UP001264980">
    <property type="component" value="Unassembled WGS sequence"/>
</dbReference>
<sequence>MICVGILYDISSIYLNIAFRQARNVSFCIVGALFKKQVHMFCRENSTKKLE</sequence>
<reference evidence="1 2" key="1">
    <citation type="submission" date="2023-07" db="EMBL/GenBank/DDBJ databases">
        <title>Sorghum-associated microbial communities from plants grown in Nebraska, USA.</title>
        <authorList>
            <person name="Schachtman D."/>
        </authorList>
    </citation>
    <scope>NUCLEOTIDE SEQUENCE [LARGE SCALE GENOMIC DNA]</scope>
    <source>
        <strain evidence="1 2">BE57</strain>
    </source>
</reference>
<gene>
    <name evidence="1" type="ORF">J2W84_001697</name>
</gene>
<dbReference type="EMBL" id="JAVDTI010000002">
    <property type="protein sequence ID" value="MDR6804651.1"/>
    <property type="molecule type" value="Genomic_DNA"/>
</dbReference>
<keyword evidence="2" id="KW-1185">Reference proteome</keyword>
<organism evidence="1 2">
    <name type="scientific">Dyadobacter fermentans</name>
    <dbReference type="NCBI Taxonomy" id="94254"/>
    <lineage>
        <taxon>Bacteria</taxon>
        <taxon>Pseudomonadati</taxon>
        <taxon>Bacteroidota</taxon>
        <taxon>Cytophagia</taxon>
        <taxon>Cytophagales</taxon>
        <taxon>Spirosomataceae</taxon>
        <taxon>Dyadobacter</taxon>
    </lineage>
</organism>
<accession>A0ABU1QU30</accession>
<evidence type="ECO:0000313" key="1">
    <source>
        <dbReference type="EMBL" id="MDR6804651.1"/>
    </source>
</evidence>
<proteinExistence type="predicted"/>
<protein>
    <submittedName>
        <fullName evidence="1">Uncharacterized protein</fullName>
    </submittedName>
</protein>